<reference evidence="3 4" key="1">
    <citation type="submission" date="2019-09" db="EMBL/GenBank/DDBJ databases">
        <title>Paraburkholderia podalyriae sp. nov., A South African Podalyria-associated rhizobium.</title>
        <authorList>
            <person name="Mavima L."/>
            <person name="Beukes C.W."/>
            <person name="Palmer M."/>
            <person name="De Meyer S.E."/>
            <person name="James E.K."/>
            <person name="Maluk M."/>
            <person name="Avontuur J.R."/>
            <person name="Chan W.Y."/>
            <person name="Venter S.N."/>
            <person name="Steenkamp E.T."/>
        </authorList>
    </citation>
    <scope>NUCLEOTIDE SEQUENCE [LARGE SCALE GENOMIC DNA]</scope>
    <source>
        <strain evidence="3 4">WC7.3b</strain>
    </source>
</reference>
<feature type="compositionally biased region" description="Low complexity" evidence="1">
    <location>
        <begin position="924"/>
        <end position="941"/>
    </location>
</feature>
<dbReference type="Proteomes" id="UP000736373">
    <property type="component" value="Unassembled WGS sequence"/>
</dbReference>
<keyword evidence="4" id="KW-1185">Reference proteome</keyword>
<dbReference type="EMBL" id="VZQQ01000104">
    <property type="protein sequence ID" value="MBC8752453.1"/>
    <property type="molecule type" value="Genomic_DNA"/>
</dbReference>
<evidence type="ECO:0000313" key="4">
    <source>
        <dbReference type="Proteomes" id="UP000736373"/>
    </source>
</evidence>
<protein>
    <submittedName>
        <fullName evidence="3">CHAT domain-containing protein</fullName>
    </submittedName>
</protein>
<evidence type="ECO:0000259" key="2">
    <source>
        <dbReference type="SMART" id="SM00382"/>
    </source>
</evidence>
<feature type="compositionally biased region" description="Low complexity" evidence="1">
    <location>
        <begin position="1118"/>
        <end position="1128"/>
    </location>
</feature>
<feature type="domain" description="AAA+ ATPase" evidence="2">
    <location>
        <begin position="437"/>
        <end position="590"/>
    </location>
</feature>
<dbReference type="Pfam" id="PF12770">
    <property type="entry name" value="CHAT"/>
    <property type="match status" value="1"/>
</dbReference>
<dbReference type="Gene3D" id="3.40.50.300">
    <property type="entry name" value="P-loop containing nucleotide triphosphate hydrolases"/>
    <property type="match status" value="1"/>
</dbReference>
<dbReference type="SMART" id="SM00382">
    <property type="entry name" value="AAA"/>
    <property type="match status" value="1"/>
</dbReference>
<organism evidence="3 4">
    <name type="scientific">Paraburkholderia podalyriae</name>
    <dbReference type="NCBI Taxonomy" id="1938811"/>
    <lineage>
        <taxon>Bacteria</taxon>
        <taxon>Pseudomonadati</taxon>
        <taxon>Pseudomonadota</taxon>
        <taxon>Betaproteobacteria</taxon>
        <taxon>Burkholderiales</taxon>
        <taxon>Burkholderiaceae</taxon>
        <taxon>Paraburkholderia</taxon>
    </lineage>
</organism>
<name>A0ABR7Q1U2_9BURK</name>
<dbReference type="InterPro" id="IPR024983">
    <property type="entry name" value="CHAT_dom"/>
</dbReference>
<evidence type="ECO:0000256" key="1">
    <source>
        <dbReference type="SAM" id="MobiDB-lite"/>
    </source>
</evidence>
<feature type="compositionally biased region" description="Low complexity" evidence="1">
    <location>
        <begin position="998"/>
        <end position="1011"/>
    </location>
</feature>
<feature type="region of interest" description="Disordered" evidence="1">
    <location>
        <begin position="837"/>
        <end position="1134"/>
    </location>
</feature>
<feature type="compositionally biased region" description="Low complexity" evidence="1">
    <location>
        <begin position="1038"/>
        <end position="1053"/>
    </location>
</feature>
<dbReference type="InterPro" id="IPR027417">
    <property type="entry name" value="P-loop_NTPase"/>
</dbReference>
<accession>A0ABR7Q1U2</accession>
<feature type="compositionally biased region" description="Low complexity" evidence="1">
    <location>
        <begin position="958"/>
        <end position="976"/>
    </location>
</feature>
<dbReference type="SUPFAM" id="SSF52540">
    <property type="entry name" value="P-loop containing nucleoside triphosphate hydrolases"/>
    <property type="match status" value="1"/>
</dbReference>
<sequence>MATLVIRHEPGGEGYRFSVQRVSATGVKAAPAVELADPLRRMLGDTQLTLGEELAWYLEQYLDYPFGPNEQRAKRVTGELRSWGTEAFIKLFDAGQACNFYSEGTRTGHTELHLIVASDDAAVLAWPWEALHDPLVGDLAQLCRIERQLDRLSDPPPLPENLSSERIGILLITARPDKDQIAYRCISRPLVELIQNRGLPAAVKVLRPPTFAQLCAELHANPGAYHIVHFDGHGGFAASPAGSPSAHAFRGPQGQLVFEEEDGSADPVTADQLSQLLREHRIPIAVLNACQSGMQSAEAEDAFASVATALLRAGVRSVVAMGYSLYVSAAREFLPAFYERLFDSGSIAEATRAGRQALFAQPRRLSARGPYPLQDWLLPVLYQQQPLELKFAQHAQTVAPNRASLPDDARLNFRDAPYGQIGRDSVILALERAMRRPPAGLLVHGLGGVGKTTLVRGFIEWLAETDGLPGDVLWLSFEGIRSADYVINRLVEAQLGTDAMAVPDAQKKLAQLVRKLREKVHLIVWDNFESASGAADVGLDSPMPPEDRQRLKALLEQLRHGKSKVLITSRSDEAWLGPTSCFRIPLGGLKGEERWALADAILQDQGIRADRSDPAMADLLNALEGHPLMMRALLPKLGAQTAASVLKALEQYVPDAHNTDPVEQRLYATLRFVEEGLPDALKPLLYPLGLHESCVDVVLLAMMAERIGQSFDSTATGECLQRLEAAGLARGIGHPVFRLHPALTRYLRARADRLAGDDAIALAWQRTFVEVMAIAANSIVPLPRHEQGPFFALLGECVTQAQRLAEQIATYAYPALTHSLGIHALIGTTCPWHNATSRPSRGIAKPMNRKANMPARTASSETWPYTGATLPPPRPGTARRWRSRSASAMSRARPRPTTSSAAPPRSGATLPPPRPVTARRWRSRSASAMSPARPRPTASSAGWPRIGATSRPPRPGTASRWRSASASAMSPAWSRPTTSLASPPRSGATSPLPRPGTARPWRSRSASAMSPARPPPITGSASPPRCGATSRPPRPGTASRWRSRSASVMRSARPGPTTSSAGWPKSGATSRPPRPGTASRWRSTSAWAMRPARPGITPCWARWPKSGATSRPPRPGTASRWRSRSASAMQTARP</sequence>
<proteinExistence type="predicted"/>
<comment type="caution">
    <text evidence="3">The sequence shown here is derived from an EMBL/GenBank/DDBJ whole genome shotgun (WGS) entry which is preliminary data.</text>
</comment>
<gene>
    <name evidence="3" type="ORF">F6X42_40480</name>
</gene>
<dbReference type="InterPro" id="IPR003593">
    <property type="entry name" value="AAA+_ATPase"/>
</dbReference>
<evidence type="ECO:0000313" key="3">
    <source>
        <dbReference type="EMBL" id="MBC8752453.1"/>
    </source>
</evidence>